<feature type="chain" id="PRO_5012306204" evidence="1">
    <location>
        <begin position="22"/>
        <end position="135"/>
    </location>
</feature>
<keyword evidence="2" id="KW-0614">Plasmid</keyword>
<organism evidence="2">
    <name type="scientific">Alcaligenes faecalis</name>
    <dbReference type="NCBI Taxonomy" id="511"/>
    <lineage>
        <taxon>Bacteria</taxon>
        <taxon>Pseudomonadati</taxon>
        <taxon>Pseudomonadota</taxon>
        <taxon>Betaproteobacteria</taxon>
        <taxon>Burkholderiales</taxon>
        <taxon>Alcaligenaceae</taxon>
        <taxon>Alcaligenes</taxon>
    </lineage>
</organism>
<proteinExistence type="predicted"/>
<feature type="signal peptide" evidence="1">
    <location>
        <begin position="1"/>
        <end position="21"/>
    </location>
</feature>
<accession>A0A1Z3ML43</accession>
<reference evidence="2" key="1">
    <citation type="submission" date="2017-02" db="EMBL/GenBank/DDBJ databases">
        <title>Emergence of VIM metallo-beta-lactamase producing Alcaligenes faecalis in GAZA, Palestine.</title>
        <authorList>
            <person name="Al Laham N."/>
            <person name="Chavda K."/>
            <person name="Cienfuegos V."/>
            <person name="Kreiswirth B."/>
            <person name="Chen L."/>
        </authorList>
    </citation>
    <scope>NUCLEOTIDE SEQUENCE</scope>
    <source>
        <strain evidence="2">GZAF1</strain>
        <plasmid evidence="2">pGZAF1_VIM</plasmid>
    </source>
</reference>
<name>A0A1Z3ML43_ALCFA</name>
<evidence type="ECO:0000256" key="1">
    <source>
        <dbReference type="SAM" id="SignalP"/>
    </source>
</evidence>
<evidence type="ECO:0000313" key="2">
    <source>
        <dbReference type="EMBL" id="ASD48522.1"/>
    </source>
</evidence>
<dbReference type="RefSeq" id="WP_086069320.1">
    <property type="nucleotide sequence ID" value="NZ_CP039545.1"/>
</dbReference>
<geneLocation type="plasmid" evidence="2">
    <name>pGZAF1_VIM</name>
</geneLocation>
<keyword evidence="1" id="KW-0732">Signal</keyword>
<protein>
    <submittedName>
        <fullName evidence="2">Uncharacterized protein</fullName>
    </submittedName>
</protein>
<dbReference type="AlphaFoldDB" id="A0A1Z3ML43"/>
<dbReference type="EMBL" id="KY623659">
    <property type="protein sequence ID" value="ASD48522.1"/>
    <property type="molecule type" value="Genomic_DNA"/>
</dbReference>
<sequence>MKRIQTALVITGALYITPAQAFNFEEAAAIEGTFRGIVAHCADEATAKVFTEGSKAQVAFSLQGEDVIIPVELVEVLITDHAARPEIKELGAEECDSLLPRLMKLNKERSIALESTEVLTHSLLEASRNNSQPGL</sequence>